<evidence type="ECO:0000256" key="4">
    <source>
        <dbReference type="ARBA" id="ARBA00006347"/>
    </source>
</evidence>
<accession>A0A4V6N796</accession>
<reference evidence="17 18" key="1">
    <citation type="submission" date="2018-11" db="EMBL/GenBank/DDBJ databases">
        <title>Genome assembly of Steccherinum ochraceum LE-BIN_3174, the white-rot fungus of the Steccherinaceae family (The Residual Polyporoid clade, Polyporales, Basidiomycota).</title>
        <authorList>
            <person name="Fedorova T.V."/>
            <person name="Glazunova O.A."/>
            <person name="Landesman E.O."/>
            <person name="Moiseenko K.V."/>
            <person name="Psurtseva N.V."/>
            <person name="Savinova O.S."/>
            <person name="Shakhova N.V."/>
            <person name="Tyazhelova T.V."/>
            <person name="Vasina D.V."/>
        </authorList>
    </citation>
    <scope>NUCLEOTIDE SEQUENCE [LARGE SCALE GENOMIC DNA]</scope>
    <source>
        <strain evidence="17 18">LE-BIN_3174</strain>
    </source>
</reference>
<dbReference type="FunFam" id="3.40.30.10:FF:000017">
    <property type="entry name" value="Protein disulfide-isomerase A4"/>
    <property type="match status" value="1"/>
</dbReference>
<comment type="similarity">
    <text evidence="4 14">Belongs to the protein disulfide isomerase family.</text>
</comment>
<feature type="chain" id="PRO_5020980460" description="Protein disulfide-isomerase" evidence="15">
    <location>
        <begin position="22"/>
        <end position="504"/>
    </location>
</feature>
<feature type="domain" description="Thioredoxin" evidence="16">
    <location>
        <begin position="347"/>
        <end position="470"/>
    </location>
</feature>
<dbReference type="Pfam" id="PF13848">
    <property type="entry name" value="Thioredoxin_6"/>
    <property type="match status" value="1"/>
</dbReference>
<keyword evidence="8" id="KW-0256">Endoplasmic reticulum</keyword>
<dbReference type="CDD" id="cd02995">
    <property type="entry name" value="PDI_a_PDI_a'_C"/>
    <property type="match status" value="1"/>
</dbReference>
<keyword evidence="11 13" id="KW-0676">Redox-active center</keyword>
<feature type="domain" description="Thioredoxin" evidence="16">
    <location>
        <begin position="4"/>
        <end position="128"/>
    </location>
</feature>
<evidence type="ECO:0000256" key="2">
    <source>
        <dbReference type="ARBA" id="ARBA00002692"/>
    </source>
</evidence>
<dbReference type="NCBIfam" id="TIGR01126">
    <property type="entry name" value="pdi_dom"/>
    <property type="match status" value="1"/>
</dbReference>
<feature type="signal peptide" evidence="15">
    <location>
        <begin position="1"/>
        <end position="21"/>
    </location>
</feature>
<dbReference type="GO" id="GO:0006457">
    <property type="term" value="P:protein folding"/>
    <property type="evidence" value="ECO:0007669"/>
    <property type="project" value="TreeGrafter"/>
</dbReference>
<evidence type="ECO:0000256" key="7">
    <source>
        <dbReference type="ARBA" id="ARBA00022737"/>
    </source>
</evidence>
<evidence type="ECO:0000256" key="15">
    <source>
        <dbReference type="RuleBase" id="RU361130"/>
    </source>
</evidence>
<dbReference type="Gene3D" id="3.40.30.10">
    <property type="entry name" value="Glutaredoxin"/>
    <property type="match status" value="4"/>
</dbReference>
<keyword evidence="7" id="KW-0677">Repeat</keyword>
<dbReference type="InterPro" id="IPR036249">
    <property type="entry name" value="Thioredoxin-like_sf"/>
</dbReference>
<dbReference type="InterPro" id="IPR017937">
    <property type="entry name" value="Thioredoxin_CS"/>
</dbReference>
<comment type="caution">
    <text evidence="17">The sequence shown here is derived from an EMBL/GenBank/DDBJ whole genome shotgun (WGS) entry which is preliminary data.</text>
</comment>
<evidence type="ECO:0000256" key="8">
    <source>
        <dbReference type="ARBA" id="ARBA00022824"/>
    </source>
</evidence>
<evidence type="ECO:0000313" key="17">
    <source>
        <dbReference type="EMBL" id="TCD69677.1"/>
    </source>
</evidence>
<evidence type="ECO:0000256" key="12">
    <source>
        <dbReference type="ARBA" id="ARBA00039846"/>
    </source>
</evidence>
<dbReference type="EC" id="5.3.4.1" evidence="5 15"/>
<dbReference type="SUPFAM" id="SSF52833">
    <property type="entry name" value="Thioredoxin-like"/>
    <property type="match status" value="4"/>
</dbReference>
<dbReference type="PANTHER" id="PTHR18929:SF132">
    <property type="entry name" value="PROTEIN DISULFIDE-ISOMERASE A3"/>
    <property type="match status" value="1"/>
</dbReference>
<dbReference type="STRING" id="92696.A0A4V6N796"/>
<dbReference type="OrthoDB" id="427280at2759"/>
<dbReference type="AlphaFoldDB" id="A0A4V6N796"/>
<dbReference type="NCBIfam" id="TIGR01130">
    <property type="entry name" value="ER_PDI_fam"/>
    <property type="match status" value="1"/>
</dbReference>
<proteinExistence type="inferred from homology"/>
<dbReference type="Pfam" id="PF00085">
    <property type="entry name" value="Thioredoxin"/>
    <property type="match status" value="2"/>
</dbReference>
<dbReference type="GO" id="GO:0005788">
    <property type="term" value="C:endoplasmic reticulum lumen"/>
    <property type="evidence" value="ECO:0007669"/>
    <property type="project" value="UniProtKB-SubCell"/>
</dbReference>
<keyword evidence="9 13" id="KW-1015">Disulfide bond</keyword>
<dbReference type="CDD" id="cd02961">
    <property type="entry name" value="PDI_a_family"/>
    <property type="match status" value="1"/>
</dbReference>
<dbReference type="Proteomes" id="UP000292702">
    <property type="component" value="Unassembled WGS sequence"/>
</dbReference>
<dbReference type="FunFam" id="3.40.30.10:FF:000185">
    <property type="entry name" value="Protein disulfide-isomerase"/>
    <property type="match status" value="1"/>
</dbReference>
<keyword evidence="18" id="KW-1185">Reference proteome</keyword>
<comment type="catalytic activity">
    <reaction evidence="1 15">
        <text>Catalyzes the rearrangement of -S-S- bonds in proteins.</text>
        <dbReference type="EC" id="5.3.4.1"/>
    </reaction>
</comment>
<dbReference type="PROSITE" id="PS00194">
    <property type="entry name" value="THIOREDOXIN_1"/>
    <property type="match status" value="2"/>
</dbReference>
<dbReference type="GO" id="GO:0003756">
    <property type="term" value="F:protein disulfide isomerase activity"/>
    <property type="evidence" value="ECO:0007669"/>
    <property type="project" value="UniProtKB-EC"/>
</dbReference>
<feature type="disulfide bond" description="Redox-active" evidence="13">
    <location>
        <begin position="51"/>
        <end position="54"/>
    </location>
</feature>
<comment type="function">
    <text evidence="2">Participates in the folding of proteins containing disulfide bonds, may be involved in glycosylation, prolyl hydroxylation and triglyceride transfer.</text>
</comment>
<dbReference type="EMBL" id="RWJN01000036">
    <property type="protein sequence ID" value="TCD69677.1"/>
    <property type="molecule type" value="Genomic_DNA"/>
</dbReference>
<evidence type="ECO:0000256" key="3">
    <source>
        <dbReference type="ARBA" id="ARBA00004319"/>
    </source>
</evidence>
<evidence type="ECO:0000256" key="1">
    <source>
        <dbReference type="ARBA" id="ARBA00001182"/>
    </source>
</evidence>
<dbReference type="PROSITE" id="PS51352">
    <property type="entry name" value="THIOREDOXIN_2"/>
    <property type="match status" value="2"/>
</dbReference>
<dbReference type="CDD" id="cd02982">
    <property type="entry name" value="PDI_b'_family"/>
    <property type="match status" value="1"/>
</dbReference>
<dbReference type="InterPro" id="IPR005792">
    <property type="entry name" value="Prot_disulphide_isomerase"/>
</dbReference>
<evidence type="ECO:0000256" key="13">
    <source>
        <dbReference type="PIRSR" id="PIRSR605792-51"/>
    </source>
</evidence>
<keyword evidence="6 15" id="KW-0732">Signal</keyword>
<evidence type="ECO:0000259" key="16">
    <source>
        <dbReference type="PROSITE" id="PS51352"/>
    </source>
</evidence>
<evidence type="ECO:0000256" key="6">
    <source>
        <dbReference type="ARBA" id="ARBA00022729"/>
    </source>
</evidence>
<dbReference type="GO" id="GO:0034976">
    <property type="term" value="P:response to endoplasmic reticulum stress"/>
    <property type="evidence" value="ECO:0007669"/>
    <property type="project" value="TreeGrafter"/>
</dbReference>
<gene>
    <name evidence="17" type="primary">PDI1</name>
    <name evidence="17" type="ORF">EIP91_006694</name>
</gene>
<feature type="disulfide bond" description="Redox-active" evidence="13">
    <location>
        <begin position="389"/>
        <end position="392"/>
    </location>
</feature>
<dbReference type="PRINTS" id="PR00421">
    <property type="entry name" value="THIOREDOXIN"/>
</dbReference>
<dbReference type="CDD" id="cd02981">
    <property type="entry name" value="PDI_b_family"/>
    <property type="match status" value="1"/>
</dbReference>
<evidence type="ECO:0000313" key="18">
    <source>
        <dbReference type="Proteomes" id="UP000292702"/>
    </source>
</evidence>
<evidence type="ECO:0000256" key="10">
    <source>
        <dbReference type="ARBA" id="ARBA00023235"/>
    </source>
</evidence>
<evidence type="ECO:0000256" key="9">
    <source>
        <dbReference type="ARBA" id="ARBA00023157"/>
    </source>
</evidence>
<sequence>MRLSTLLSSASTLAFLSFVSASDVLDLTNASFESTVNPEPLVLVEFFAPWCGHCKALAPHYEEAATALKEKNIKLAKVNCVDEADFCQANGIQGYPTLRVYRNGEYSEYTGPRKADGIISYMVKQSLPAVSEVTSANFDEFKTADKIVAVAFLSSTTSAPAPEFSAAASKHRDDYLFGLSTDPAVHEAARVTPPAIVLYRTFDDIVTTYPYPVLSATVKEIEEWVKDLSIPVMDEVSAENYQVYAQSGKPLAYLFVDPTDPKREEHVNHLRPVATKYKQSLNFVWIDAIKFGDHARALNLNEAKWPSFVIQDMSNQLKYPFDQDLEITQQAIEEMAAKFVAKTLEPTLKSQPVPESQDESVYTIVGKQFDQVVFDDSKDVFVEFYATWCGHCKRLKPTWDSLGDRYAEVKDKITIAKMEATENDLPPSVDFKVAGFPTLKFKKAGSREFLDYEGDRSLESLIAFVEENAKNSLEPSPKVEAHNETVEQVHVEHEQAPIEHHDEL</sequence>
<evidence type="ECO:0000256" key="5">
    <source>
        <dbReference type="ARBA" id="ARBA00012723"/>
    </source>
</evidence>
<dbReference type="PANTHER" id="PTHR18929">
    <property type="entry name" value="PROTEIN DISULFIDE ISOMERASE"/>
    <property type="match status" value="1"/>
</dbReference>
<protein>
    <recommendedName>
        <fullName evidence="12 15">Protein disulfide-isomerase</fullName>
        <ecNumber evidence="5 15">5.3.4.1</ecNumber>
    </recommendedName>
</protein>
<dbReference type="InterPro" id="IPR013766">
    <property type="entry name" value="Thioredoxin_domain"/>
</dbReference>
<evidence type="ECO:0000256" key="11">
    <source>
        <dbReference type="ARBA" id="ARBA00023284"/>
    </source>
</evidence>
<organism evidence="17 18">
    <name type="scientific">Steccherinum ochraceum</name>
    <dbReference type="NCBI Taxonomy" id="92696"/>
    <lineage>
        <taxon>Eukaryota</taxon>
        <taxon>Fungi</taxon>
        <taxon>Dikarya</taxon>
        <taxon>Basidiomycota</taxon>
        <taxon>Agaricomycotina</taxon>
        <taxon>Agaricomycetes</taxon>
        <taxon>Polyporales</taxon>
        <taxon>Steccherinaceae</taxon>
        <taxon>Steccherinum</taxon>
    </lineage>
</organism>
<keyword evidence="10 15" id="KW-0413">Isomerase</keyword>
<name>A0A4V6N796_9APHY</name>
<evidence type="ECO:0000256" key="14">
    <source>
        <dbReference type="RuleBase" id="RU004208"/>
    </source>
</evidence>
<comment type="subcellular location">
    <subcellularLocation>
        <location evidence="3">Endoplasmic reticulum lumen</location>
    </subcellularLocation>
</comment>
<dbReference type="InterPro" id="IPR005788">
    <property type="entry name" value="PDI_thioredoxin-like_dom"/>
</dbReference>